<evidence type="ECO:0000256" key="1">
    <source>
        <dbReference type="ARBA" id="ARBA00004496"/>
    </source>
</evidence>
<keyword evidence="15" id="KW-1133">Transmembrane helix</keyword>
<dbReference type="Pfam" id="PF08245">
    <property type="entry name" value="Mur_ligase_M"/>
    <property type="match status" value="1"/>
</dbReference>
<keyword evidence="6 14" id="KW-0132">Cell division</keyword>
<keyword evidence="15" id="KW-0472">Membrane</keyword>
<organism evidence="19 20">
    <name type="scientific">Kangiella marina</name>
    <dbReference type="NCBI Taxonomy" id="1079178"/>
    <lineage>
        <taxon>Bacteria</taxon>
        <taxon>Pseudomonadati</taxon>
        <taxon>Pseudomonadota</taxon>
        <taxon>Gammaproteobacteria</taxon>
        <taxon>Kangiellales</taxon>
        <taxon>Kangiellaceae</taxon>
        <taxon>Kangiella</taxon>
    </lineage>
</organism>
<dbReference type="Gene3D" id="3.40.50.720">
    <property type="entry name" value="NAD(P)-binding Rossmann-like Domain"/>
    <property type="match status" value="1"/>
</dbReference>
<feature type="domain" description="Mur ligase central" evidence="18">
    <location>
        <begin position="121"/>
        <end position="302"/>
    </location>
</feature>
<comment type="caution">
    <text evidence="19">The sequence shown here is derived from an EMBL/GenBank/DDBJ whole genome shotgun (WGS) entry which is preliminary data.</text>
</comment>
<evidence type="ECO:0000256" key="11">
    <source>
        <dbReference type="ARBA" id="ARBA00023306"/>
    </source>
</evidence>
<feature type="domain" description="Mur ligase N-terminal catalytic" evidence="16">
    <location>
        <begin position="18"/>
        <end position="116"/>
    </location>
</feature>
<evidence type="ECO:0000256" key="9">
    <source>
        <dbReference type="ARBA" id="ARBA00022960"/>
    </source>
</evidence>
<keyword evidence="4 14" id="KW-0963">Cytoplasm</keyword>
<evidence type="ECO:0000256" key="6">
    <source>
        <dbReference type="ARBA" id="ARBA00022618"/>
    </source>
</evidence>
<dbReference type="InterPro" id="IPR036615">
    <property type="entry name" value="Mur_ligase_C_dom_sf"/>
</dbReference>
<comment type="subcellular location">
    <subcellularLocation>
        <location evidence="1 14">Cytoplasm</location>
    </subcellularLocation>
</comment>
<evidence type="ECO:0000313" key="19">
    <source>
        <dbReference type="EMBL" id="GAA4363217.1"/>
    </source>
</evidence>
<dbReference type="InterPro" id="IPR013221">
    <property type="entry name" value="Mur_ligase_cen"/>
</dbReference>
<dbReference type="GO" id="GO:0016874">
    <property type="term" value="F:ligase activity"/>
    <property type="evidence" value="ECO:0007669"/>
    <property type="project" value="UniProtKB-KW"/>
</dbReference>
<dbReference type="Pfam" id="PF02875">
    <property type="entry name" value="Mur_ligase_C"/>
    <property type="match status" value="1"/>
</dbReference>
<evidence type="ECO:0000256" key="13">
    <source>
        <dbReference type="ARBA" id="ARBA00047833"/>
    </source>
</evidence>
<feature type="domain" description="Mur ligase C-terminal" evidence="17">
    <location>
        <begin position="324"/>
        <end position="459"/>
    </location>
</feature>
<evidence type="ECO:0000259" key="16">
    <source>
        <dbReference type="Pfam" id="PF01225"/>
    </source>
</evidence>
<keyword evidence="10 14" id="KW-0573">Peptidoglycan synthesis</keyword>
<evidence type="ECO:0000256" key="5">
    <source>
        <dbReference type="ARBA" id="ARBA00022598"/>
    </source>
</evidence>
<evidence type="ECO:0000256" key="7">
    <source>
        <dbReference type="ARBA" id="ARBA00022741"/>
    </source>
</evidence>
<dbReference type="Proteomes" id="UP001501011">
    <property type="component" value="Unassembled WGS sequence"/>
</dbReference>
<keyword evidence="8 14" id="KW-0067">ATP-binding</keyword>
<evidence type="ECO:0000256" key="4">
    <source>
        <dbReference type="ARBA" id="ARBA00022490"/>
    </source>
</evidence>
<dbReference type="NCBIfam" id="TIGR01082">
    <property type="entry name" value="murC"/>
    <property type="match status" value="1"/>
</dbReference>
<comment type="pathway">
    <text evidence="2 14">Cell wall biogenesis; peptidoglycan biosynthesis.</text>
</comment>
<evidence type="ECO:0000256" key="10">
    <source>
        <dbReference type="ARBA" id="ARBA00022984"/>
    </source>
</evidence>
<dbReference type="RefSeq" id="WP_345292909.1">
    <property type="nucleotide sequence ID" value="NZ_BAABFV010000002.1"/>
</dbReference>
<evidence type="ECO:0000256" key="2">
    <source>
        <dbReference type="ARBA" id="ARBA00004752"/>
    </source>
</evidence>
<comment type="catalytic activity">
    <reaction evidence="13 14">
        <text>UDP-N-acetyl-alpha-D-muramate + L-alanine + ATP = UDP-N-acetyl-alpha-D-muramoyl-L-alanine + ADP + phosphate + H(+)</text>
        <dbReference type="Rhea" id="RHEA:23372"/>
        <dbReference type="ChEBI" id="CHEBI:15378"/>
        <dbReference type="ChEBI" id="CHEBI:30616"/>
        <dbReference type="ChEBI" id="CHEBI:43474"/>
        <dbReference type="ChEBI" id="CHEBI:57972"/>
        <dbReference type="ChEBI" id="CHEBI:70757"/>
        <dbReference type="ChEBI" id="CHEBI:83898"/>
        <dbReference type="ChEBI" id="CHEBI:456216"/>
        <dbReference type="EC" id="6.3.2.8"/>
    </reaction>
</comment>
<name>A0ABP8IMB3_9GAMM</name>
<sequence length="484" mass="53708">MNNDKLQQVIPEMRRIKRIHFIGIGGAGMSGIAEVLLNLGYAVSGSDLRQSHVTQRLESLGAEIFLGHRSNNILDVDVVVCSTAIPKHNPEIEAARERRVPIVRRAEMLAELMRFRHGIAVAGTHGKTTTTSLLASIYAEGNCDPTFVIGGLLNSAGSNAKLGRSRYFIAEADESDASFLHLQPMVSVVTNIEADHMDTYGGDFKNLENNFIEFLHNLPFYGLAVMCIDDETVQDLISRISRPTVTYGFSKKADVRAIDFEQKGTKSFFKVVRRDCVGNLDIELNLPGMHNVQNALAAIAVATDDGVSDKAIQKALAEFEGIGRRFQMYGDFTVNDKTVTLIDDYGHHPSEVNATIKALRKSWPERRLVMVYQPHRYSRTRDLYEDFCGVLSEVDELLMLEVYAAGEDHVPGADSRSLCRSIRQRGKIEPIFVESILELPEALHHVLEDGDVLVTQGAGNVGTLAPSWVQVGLDFERLIPKEEQ</sequence>
<keyword evidence="5 14" id="KW-0436">Ligase</keyword>
<dbReference type="InterPro" id="IPR000713">
    <property type="entry name" value="Mur_ligase_N"/>
</dbReference>
<protein>
    <recommendedName>
        <fullName evidence="3 14">UDP-N-acetylmuramate--L-alanine ligase</fullName>
        <ecNumber evidence="3 14">6.3.2.8</ecNumber>
    </recommendedName>
    <alternativeName>
        <fullName evidence="14">UDP-N-acetylmuramoyl-L-alanine synthetase</fullName>
    </alternativeName>
</protein>
<dbReference type="Gene3D" id="3.90.190.20">
    <property type="entry name" value="Mur ligase, C-terminal domain"/>
    <property type="match status" value="1"/>
</dbReference>
<evidence type="ECO:0000259" key="17">
    <source>
        <dbReference type="Pfam" id="PF02875"/>
    </source>
</evidence>
<dbReference type="PANTHER" id="PTHR43445:SF3">
    <property type="entry name" value="UDP-N-ACETYLMURAMATE--L-ALANINE LIGASE"/>
    <property type="match status" value="1"/>
</dbReference>
<dbReference type="SUPFAM" id="SSF51984">
    <property type="entry name" value="MurCD N-terminal domain"/>
    <property type="match status" value="1"/>
</dbReference>
<gene>
    <name evidence="14 19" type="primary">murC</name>
    <name evidence="19" type="ORF">GCM10023151_18190</name>
</gene>
<comment type="similarity">
    <text evidence="14">Belongs to the MurCDEF family.</text>
</comment>
<evidence type="ECO:0000256" key="12">
    <source>
        <dbReference type="ARBA" id="ARBA00023316"/>
    </source>
</evidence>
<evidence type="ECO:0000256" key="8">
    <source>
        <dbReference type="ARBA" id="ARBA00022840"/>
    </source>
</evidence>
<keyword evidence="20" id="KW-1185">Reference proteome</keyword>
<keyword evidence="15" id="KW-0812">Transmembrane</keyword>
<feature type="transmembrane region" description="Helical" evidence="15">
    <location>
        <begin position="21"/>
        <end position="43"/>
    </location>
</feature>
<keyword evidence="9 14" id="KW-0133">Cell shape</keyword>
<keyword evidence="7 14" id="KW-0547">Nucleotide-binding</keyword>
<dbReference type="InterPro" id="IPR036565">
    <property type="entry name" value="Mur-like_cat_sf"/>
</dbReference>
<dbReference type="InterPro" id="IPR005758">
    <property type="entry name" value="UDP-N-AcMur_Ala_ligase_MurC"/>
</dbReference>
<dbReference type="SUPFAM" id="SSF53623">
    <property type="entry name" value="MurD-like peptide ligases, catalytic domain"/>
    <property type="match status" value="1"/>
</dbReference>
<dbReference type="SUPFAM" id="SSF53244">
    <property type="entry name" value="MurD-like peptide ligases, peptide-binding domain"/>
    <property type="match status" value="1"/>
</dbReference>
<dbReference type="InterPro" id="IPR050061">
    <property type="entry name" value="MurCDEF_pg_biosynth"/>
</dbReference>
<dbReference type="EMBL" id="BAABFV010000002">
    <property type="protein sequence ID" value="GAA4363217.1"/>
    <property type="molecule type" value="Genomic_DNA"/>
</dbReference>
<keyword evidence="11 14" id="KW-0131">Cell cycle</keyword>
<accession>A0ABP8IMB3</accession>
<dbReference type="PANTHER" id="PTHR43445">
    <property type="entry name" value="UDP-N-ACETYLMURAMATE--L-ALANINE LIGASE-RELATED"/>
    <property type="match status" value="1"/>
</dbReference>
<dbReference type="EC" id="6.3.2.8" evidence="3 14"/>
<evidence type="ECO:0000259" key="18">
    <source>
        <dbReference type="Pfam" id="PF08245"/>
    </source>
</evidence>
<keyword evidence="12 14" id="KW-0961">Cell wall biogenesis/degradation</keyword>
<evidence type="ECO:0000256" key="15">
    <source>
        <dbReference type="SAM" id="Phobius"/>
    </source>
</evidence>
<reference evidence="20" key="1">
    <citation type="journal article" date="2019" name="Int. J. Syst. Evol. Microbiol.">
        <title>The Global Catalogue of Microorganisms (GCM) 10K type strain sequencing project: providing services to taxonomists for standard genome sequencing and annotation.</title>
        <authorList>
            <consortium name="The Broad Institute Genomics Platform"/>
            <consortium name="The Broad Institute Genome Sequencing Center for Infectious Disease"/>
            <person name="Wu L."/>
            <person name="Ma J."/>
        </authorList>
    </citation>
    <scope>NUCLEOTIDE SEQUENCE [LARGE SCALE GENOMIC DNA]</scope>
    <source>
        <strain evidence="20">JCM 17728</strain>
    </source>
</reference>
<dbReference type="Gene3D" id="3.40.1190.10">
    <property type="entry name" value="Mur-like, catalytic domain"/>
    <property type="match status" value="1"/>
</dbReference>
<comment type="function">
    <text evidence="14">Cell wall formation.</text>
</comment>
<evidence type="ECO:0000256" key="14">
    <source>
        <dbReference type="HAMAP-Rule" id="MF_00046"/>
    </source>
</evidence>
<dbReference type="InterPro" id="IPR004101">
    <property type="entry name" value="Mur_ligase_C"/>
</dbReference>
<evidence type="ECO:0000313" key="20">
    <source>
        <dbReference type="Proteomes" id="UP001501011"/>
    </source>
</evidence>
<dbReference type="HAMAP" id="MF_00046">
    <property type="entry name" value="MurC"/>
    <property type="match status" value="1"/>
</dbReference>
<dbReference type="Pfam" id="PF01225">
    <property type="entry name" value="Mur_ligase"/>
    <property type="match status" value="1"/>
</dbReference>
<feature type="binding site" evidence="14">
    <location>
        <begin position="123"/>
        <end position="129"/>
    </location>
    <ligand>
        <name>ATP</name>
        <dbReference type="ChEBI" id="CHEBI:30616"/>
    </ligand>
</feature>
<evidence type="ECO:0000256" key="3">
    <source>
        <dbReference type="ARBA" id="ARBA00012211"/>
    </source>
</evidence>
<proteinExistence type="inferred from homology"/>